<dbReference type="AlphaFoldDB" id="A0A8J3FVU0"/>
<keyword evidence="3" id="KW-0812">Transmembrane</keyword>
<dbReference type="Proteomes" id="UP000637578">
    <property type="component" value="Unassembled WGS sequence"/>
</dbReference>
<protein>
    <submittedName>
        <fullName evidence="5">LytTR family transcriptional regulator</fullName>
    </submittedName>
</protein>
<feature type="region of interest" description="Disordered" evidence="2">
    <location>
        <begin position="392"/>
        <end position="449"/>
    </location>
</feature>
<dbReference type="InterPro" id="IPR004474">
    <property type="entry name" value="LytR_CpsA_psr"/>
</dbReference>
<feature type="region of interest" description="Disordered" evidence="2">
    <location>
        <begin position="1"/>
        <end position="45"/>
    </location>
</feature>
<reference evidence="5" key="2">
    <citation type="submission" date="2020-09" db="EMBL/GenBank/DDBJ databases">
        <authorList>
            <person name="Sun Q."/>
            <person name="Zhou Y."/>
        </authorList>
    </citation>
    <scope>NUCLEOTIDE SEQUENCE</scope>
    <source>
        <strain evidence="5">CGMCC 4.5737</strain>
    </source>
</reference>
<dbReference type="EMBL" id="BMMK01000020">
    <property type="protein sequence ID" value="GGM66279.1"/>
    <property type="molecule type" value="Genomic_DNA"/>
</dbReference>
<comment type="caution">
    <text evidence="5">The sequence shown here is derived from an EMBL/GenBank/DDBJ whole genome shotgun (WGS) entry which is preliminary data.</text>
</comment>
<keyword evidence="3" id="KW-0472">Membrane</keyword>
<dbReference type="Pfam" id="PF03816">
    <property type="entry name" value="LytR_cpsA_psr"/>
    <property type="match status" value="1"/>
</dbReference>
<dbReference type="RefSeq" id="WP_229686562.1">
    <property type="nucleotide sequence ID" value="NZ_BMMK01000020.1"/>
</dbReference>
<reference evidence="5" key="1">
    <citation type="journal article" date="2014" name="Int. J. Syst. Evol. Microbiol.">
        <title>Complete genome sequence of Corynebacterium casei LMG S-19264T (=DSM 44701T), isolated from a smear-ripened cheese.</title>
        <authorList>
            <consortium name="US DOE Joint Genome Institute (JGI-PGF)"/>
            <person name="Walter F."/>
            <person name="Albersmeier A."/>
            <person name="Kalinowski J."/>
            <person name="Ruckert C."/>
        </authorList>
    </citation>
    <scope>NUCLEOTIDE SEQUENCE</scope>
    <source>
        <strain evidence="5">CGMCC 4.5737</strain>
    </source>
</reference>
<keyword evidence="6" id="KW-1185">Reference proteome</keyword>
<dbReference type="InterPro" id="IPR050922">
    <property type="entry name" value="LytR/CpsA/Psr_CW_biosynth"/>
</dbReference>
<feature type="compositionally biased region" description="Basic and acidic residues" evidence="2">
    <location>
        <begin position="1"/>
        <end position="14"/>
    </location>
</feature>
<evidence type="ECO:0000259" key="4">
    <source>
        <dbReference type="Pfam" id="PF03816"/>
    </source>
</evidence>
<accession>A0A8J3FVU0</accession>
<organism evidence="5 6">
    <name type="scientific">Longimycelium tulufanense</name>
    <dbReference type="NCBI Taxonomy" id="907463"/>
    <lineage>
        <taxon>Bacteria</taxon>
        <taxon>Bacillati</taxon>
        <taxon>Actinomycetota</taxon>
        <taxon>Actinomycetes</taxon>
        <taxon>Pseudonocardiales</taxon>
        <taxon>Pseudonocardiaceae</taxon>
        <taxon>Longimycelium</taxon>
    </lineage>
</organism>
<keyword evidence="3" id="KW-1133">Transmembrane helix</keyword>
<feature type="domain" description="Cell envelope-related transcriptional attenuator" evidence="4">
    <location>
        <begin position="138"/>
        <end position="307"/>
    </location>
</feature>
<dbReference type="Gene3D" id="3.40.630.190">
    <property type="entry name" value="LCP protein"/>
    <property type="match status" value="1"/>
</dbReference>
<feature type="compositionally biased region" description="Low complexity" evidence="2">
    <location>
        <begin position="392"/>
        <end position="412"/>
    </location>
</feature>
<dbReference type="NCBIfam" id="TIGR00350">
    <property type="entry name" value="lytR_cpsA_psr"/>
    <property type="match status" value="1"/>
</dbReference>
<evidence type="ECO:0000313" key="6">
    <source>
        <dbReference type="Proteomes" id="UP000637578"/>
    </source>
</evidence>
<name>A0A8J3FVU0_9PSEU</name>
<evidence type="ECO:0000256" key="2">
    <source>
        <dbReference type="SAM" id="MobiDB-lite"/>
    </source>
</evidence>
<dbReference type="PANTHER" id="PTHR33392:SF6">
    <property type="entry name" value="POLYISOPRENYL-TEICHOIC ACID--PEPTIDOGLYCAN TEICHOIC ACID TRANSFERASE TAGU"/>
    <property type="match status" value="1"/>
</dbReference>
<comment type="similarity">
    <text evidence="1">Belongs to the LytR/CpsA/Psr (LCP) family.</text>
</comment>
<sequence>MDDRPTRPERDETARPAPSAEVDSGHATGVDADGPGNAQARAGGRVRRVARAAGRTLLALTSAVALTATGIAWSTAGRFNENVTTTNVLDDIPNSGPEDDGATDILLVGNDSRTDAQGNPLPQSVLELLRTESTDTLNTDTLILLRVPHNGGRAHAVSIPRDTYVPIPNYREDKINAAYGATKFRVAQRMRDAGERDEAKIATGSDQEGRRALVQAVQELTGSRVDHYAEVNLYGFYLLTEALGGVEVCLNQATSDPNSGASFRAGNQTISGGDALAFVRQRHGLPRGDLDRIVRQQAFMASAANRVLSSGTLTDRGKLDGLLQAAQKSVVIDERWDVLRFAQRMQEIAGGSVRFVTIPVEAVGARNERGQNIITVDREKVHRFVAGLARGAAAEPARPGASTSSPAAAPGTDRLTGPRAFRPEGEPVPKSPAPPAGEPITTGGVPCVN</sequence>
<evidence type="ECO:0000256" key="1">
    <source>
        <dbReference type="ARBA" id="ARBA00006068"/>
    </source>
</evidence>
<evidence type="ECO:0000256" key="3">
    <source>
        <dbReference type="SAM" id="Phobius"/>
    </source>
</evidence>
<feature type="transmembrane region" description="Helical" evidence="3">
    <location>
        <begin position="57"/>
        <end position="76"/>
    </location>
</feature>
<evidence type="ECO:0000313" key="5">
    <source>
        <dbReference type="EMBL" id="GGM66279.1"/>
    </source>
</evidence>
<gene>
    <name evidence="5" type="ORF">GCM10012275_41070</name>
</gene>
<proteinExistence type="inferred from homology"/>
<dbReference type="PANTHER" id="PTHR33392">
    <property type="entry name" value="POLYISOPRENYL-TEICHOIC ACID--PEPTIDOGLYCAN TEICHOIC ACID TRANSFERASE TAGU"/>
    <property type="match status" value="1"/>
</dbReference>